<gene>
    <name evidence="2" type="ORF">ERS021757_01885</name>
</gene>
<dbReference type="AlphaFoldDB" id="A0A0T8UEM2"/>
<dbReference type="EMBL" id="CMJT01000021">
    <property type="protein sequence ID" value="CKB18153.1"/>
    <property type="molecule type" value="Genomic_DNA"/>
</dbReference>
<evidence type="ECO:0000313" key="3">
    <source>
        <dbReference type="Proteomes" id="UP000041827"/>
    </source>
</evidence>
<dbReference type="Proteomes" id="UP000041827">
    <property type="component" value="Unassembled WGS sequence"/>
</dbReference>
<accession>A0A0T8UEM2</accession>
<reference evidence="3" key="1">
    <citation type="submission" date="2015-03" db="EMBL/GenBank/DDBJ databases">
        <authorList>
            <consortium name="Pathogen Informatics"/>
        </authorList>
    </citation>
    <scope>NUCLEOTIDE SEQUENCE [LARGE SCALE GENOMIC DNA]</scope>
    <source>
        <strain evidence="3">SMRU2248</strain>
    </source>
</reference>
<name>A0A0T8UEM2_9STRE</name>
<evidence type="ECO:0000313" key="2">
    <source>
        <dbReference type="EMBL" id="CKB18153.1"/>
    </source>
</evidence>
<feature type="chain" id="PRO_5006689355" evidence="1">
    <location>
        <begin position="25"/>
        <end position="257"/>
    </location>
</feature>
<dbReference type="RefSeq" id="WP_050262015.1">
    <property type="nucleotide sequence ID" value="NZ_CMJT01000021.1"/>
</dbReference>
<protein>
    <submittedName>
        <fullName evidence="2">Cell wall surface anchored protein</fullName>
    </submittedName>
</protein>
<sequence>MRKKLVNSLMFAVVLSGFPIATYANEKNIGPNITVSNGQTRLSIPEKNGVEVIQSEENRVVYEVKEAAKIETSNGDMVAPIVVDSRITSINNQVVQGKTVYTADLEKATFVEEAYNKLAKPTNILDHIFGIQKVHAYTQNITTHQSQFDSTYSVELYTVVHWVSYDGGVQKNITKISGGVDFHERDIEIESSSVEVRQGGWYSSQQKWFHPGARSSWEYSTGFSKLGPGENRVVTNYTVHLIRYGDRWSAYLQNNPW</sequence>
<organism evidence="2 3">
    <name type="scientific">Streptococcus pseudopneumoniae</name>
    <dbReference type="NCBI Taxonomy" id="257758"/>
    <lineage>
        <taxon>Bacteria</taxon>
        <taxon>Bacillati</taxon>
        <taxon>Bacillota</taxon>
        <taxon>Bacilli</taxon>
        <taxon>Lactobacillales</taxon>
        <taxon>Streptococcaceae</taxon>
        <taxon>Streptococcus</taxon>
    </lineage>
</organism>
<evidence type="ECO:0000256" key="1">
    <source>
        <dbReference type="SAM" id="SignalP"/>
    </source>
</evidence>
<feature type="signal peptide" evidence="1">
    <location>
        <begin position="1"/>
        <end position="24"/>
    </location>
</feature>
<proteinExistence type="predicted"/>
<keyword evidence="1" id="KW-0732">Signal</keyword>